<evidence type="ECO:0000256" key="12">
    <source>
        <dbReference type="ARBA" id="ARBA00023012"/>
    </source>
</evidence>
<feature type="domain" description="Histidine kinase" evidence="15">
    <location>
        <begin position="337"/>
        <end position="558"/>
    </location>
</feature>
<evidence type="ECO:0000256" key="1">
    <source>
        <dbReference type="ARBA" id="ARBA00000085"/>
    </source>
</evidence>
<dbReference type="InterPro" id="IPR004358">
    <property type="entry name" value="Sig_transdc_His_kin-like_C"/>
</dbReference>
<keyword evidence="5" id="KW-0597">Phosphoprotein</keyword>
<keyword evidence="13 14" id="KW-0472">Membrane</keyword>
<keyword evidence="7 14" id="KW-0812">Transmembrane</keyword>
<dbReference type="Proteomes" id="UP000580797">
    <property type="component" value="Unassembled WGS sequence"/>
</dbReference>
<dbReference type="PANTHER" id="PTHR43547:SF10">
    <property type="entry name" value="SENSOR HISTIDINE KINASE DCUS"/>
    <property type="match status" value="1"/>
</dbReference>
<dbReference type="InterPro" id="IPR036890">
    <property type="entry name" value="HATPase_C_sf"/>
</dbReference>
<comment type="caution">
    <text evidence="16">The sequence shown here is derived from an EMBL/GenBank/DDBJ whole genome shotgun (WGS) entry which is preliminary data.</text>
</comment>
<evidence type="ECO:0000256" key="3">
    <source>
        <dbReference type="ARBA" id="ARBA00012438"/>
    </source>
</evidence>
<dbReference type="PRINTS" id="PR00344">
    <property type="entry name" value="BCTRLSENSOR"/>
</dbReference>
<comment type="subcellular location">
    <subcellularLocation>
        <location evidence="2">Cell membrane</location>
        <topology evidence="2">Multi-pass membrane protein</topology>
    </subcellularLocation>
</comment>
<evidence type="ECO:0000256" key="4">
    <source>
        <dbReference type="ARBA" id="ARBA00022475"/>
    </source>
</evidence>
<dbReference type="InterPro" id="IPR003594">
    <property type="entry name" value="HATPase_dom"/>
</dbReference>
<keyword evidence="12" id="KW-0902">Two-component regulatory system</keyword>
<reference evidence="16 17" key="1">
    <citation type="submission" date="2020-08" db="EMBL/GenBank/DDBJ databases">
        <title>Sequencing the genomes of 1000 actinobacteria strains.</title>
        <authorList>
            <person name="Klenk H.-P."/>
        </authorList>
    </citation>
    <scope>NUCLEOTIDE SEQUENCE [LARGE SCALE GENOMIC DNA]</scope>
    <source>
        <strain evidence="16 17">DSM 105783</strain>
    </source>
</reference>
<dbReference type="GO" id="GO:0005524">
    <property type="term" value="F:ATP binding"/>
    <property type="evidence" value="ECO:0007669"/>
    <property type="project" value="UniProtKB-KW"/>
</dbReference>
<feature type="transmembrane region" description="Helical" evidence="14">
    <location>
        <begin position="12"/>
        <end position="30"/>
    </location>
</feature>
<evidence type="ECO:0000256" key="13">
    <source>
        <dbReference type="ARBA" id="ARBA00023136"/>
    </source>
</evidence>
<accession>A0A7W8TS05</accession>
<evidence type="ECO:0000256" key="14">
    <source>
        <dbReference type="SAM" id="Phobius"/>
    </source>
</evidence>
<protein>
    <recommendedName>
        <fullName evidence="3">histidine kinase</fullName>
        <ecNumber evidence="3">2.7.13.3</ecNumber>
    </recommendedName>
</protein>
<dbReference type="RefSeq" id="WP_183663460.1">
    <property type="nucleotide sequence ID" value="NZ_BAAARH010000018.1"/>
</dbReference>
<sequence>MHPWSIARRLFVGQLMFILIATLLVTWAVFVHNRDTVFNLEQDRMLHTGRLMEGESEVIRGYSSANPTEILQPYSLRIMESANLAFATFMDTDGKRLTYWDPSWIGTQYPGNIEPALRGEEFTEVSSTGRAGLAARAVIPIQINGEIVGVLTVGSRVSELDILAQSQIPAVLIGAGVLLVFSSLASYLLARYLKRVTFGMGPEQMSTSFNFLDTALHNVTEGIVLLSQHGRVRLYNDKAAELLNWPIIRTSEPAIDAPQLAQPQPNGTSGAMGMLINDTELPEALKALMIEGRDAEDERYFANGRILVVNQHRIDPSSRAVVRGALSGTVITLHDATDVQALSGELENTRSLTDALRSQTHEHANRLHTVLSLLELGQSDQAKNVVSEAVGAGDQREGAAGVAPVMEAVLTGKAAQARERGIDLDFSIELTRRTNLGSHILITILGNLVDNAMDAIDTGVAEQDSAEDAERWIEVDVYDSPAQNGRWLTIMVADSGPGIPQPIIERIFERGFSTKDHGETGRGHGLWLVNSTAKRLGGTVTVAQDSGTVFTVEIPIPDSRITGLEVASQEGTNRG</sequence>
<evidence type="ECO:0000256" key="8">
    <source>
        <dbReference type="ARBA" id="ARBA00022741"/>
    </source>
</evidence>
<gene>
    <name evidence="16" type="ORF">HD598_000396</name>
</gene>
<dbReference type="EC" id="2.7.13.3" evidence="3"/>
<name>A0A7W8TS05_9MICC</name>
<dbReference type="SUPFAM" id="SSF55890">
    <property type="entry name" value="Sporulation response regulatory protein Spo0B"/>
    <property type="match status" value="1"/>
</dbReference>
<dbReference type="SUPFAM" id="SSF103190">
    <property type="entry name" value="Sensory domain-like"/>
    <property type="match status" value="1"/>
</dbReference>
<keyword evidence="10" id="KW-0067">ATP-binding</keyword>
<dbReference type="InterPro" id="IPR005467">
    <property type="entry name" value="His_kinase_dom"/>
</dbReference>
<dbReference type="PANTHER" id="PTHR43547">
    <property type="entry name" value="TWO-COMPONENT HISTIDINE KINASE"/>
    <property type="match status" value="1"/>
</dbReference>
<dbReference type="SMART" id="SM00387">
    <property type="entry name" value="HATPase_c"/>
    <property type="match status" value="1"/>
</dbReference>
<keyword evidence="4" id="KW-1003">Cell membrane</keyword>
<keyword evidence="9 16" id="KW-0418">Kinase</keyword>
<dbReference type="Pfam" id="PF17203">
    <property type="entry name" value="sCache_3_2"/>
    <property type="match status" value="1"/>
</dbReference>
<dbReference type="PROSITE" id="PS50109">
    <property type="entry name" value="HIS_KIN"/>
    <property type="match status" value="1"/>
</dbReference>
<dbReference type="InterPro" id="IPR039506">
    <property type="entry name" value="SPOB_a"/>
</dbReference>
<dbReference type="GO" id="GO:0000155">
    <property type="term" value="F:phosphorelay sensor kinase activity"/>
    <property type="evidence" value="ECO:0007669"/>
    <property type="project" value="InterPro"/>
</dbReference>
<dbReference type="Gene3D" id="1.10.287.130">
    <property type="match status" value="1"/>
</dbReference>
<evidence type="ECO:0000259" key="15">
    <source>
        <dbReference type="PROSITE" id="PS50109"/>
    </source>
</evidence>
<dbReference type="AlphaFoldDB" id="A0A7W8TS05"/>
<evidence type="ECO:0000256" key="6">
    <source>
        <dbReference type="ARBA" id="ARBA00022679"/>
    </source>
</evidence>
<dbReference type="InterPro" id="IPR016120">
    <property type="entry name" value="Sig_transdc_His_kin_SpoOB"/>
</dbReference>
<evidence type="ECO:0000313" key="17">
    <source>
        <dbReference type="Proteomes" id="UP000580797"/>
    </source>
</evidence>
<organism evidence="16 17">
    <name type="scientific">Neomicrococcus aestuarii</name>
    <dbReference type="NCBI Taxonomy" id="556325"/>
    <lineage>
        <taxon>Bacteria</taxon>
        <taxon>Bacillati</taxon>
        <taxon>Actinomycetota</taxon>
        <taxon>Actinomycetes</taxon>
        <taxon>Micrococcales</taxon>
        <taxon>Micrococcaceae</taxon>
        <taxon>Neomicrococcus</taxon>
    </lineage>
</organism>
<dbReference type="EMBL" id="JACHDR010000001">
    <property type="protein sequence ID" value="MBB5511709.1"/>
    <property type="molecule type" value="Genomic_DNA"/>
</dbReference>
<dbReference type="InterPro" id="IPR033463">
    <property type="entry name" value="sCache_3"/>
</dbReference>
<evidence type="ECO:0000256" key="11">
    <source>
        <dbReference type="ARBA" id="ARBA00022989"/>
    </source>
</evidence>
<evidence type="ECO:0000256" key="2">
    <source>
        <dbReference type="ARBA" id="ARBA00004651"/>
    </source>
</evidence>
<keyword evidence="6" id="KW-0808">Transferase</keyword>
<evidence type="ECO:0000256" key="9">
    <source>
        <dbReference type="ARBA" id="ARBA00022777"/>
    </source>
</evidence>
<dbReference type="Gene3D" id="3.30.565.10">
    <property type="entry name" value="Histidine kinase-like ATPase, C-terminal domain"/>
    <property type="match status" value="1"/>
</dbReference>
<evidence type="ECO:0000256" key="10">
    <source>
        <dbReference type="ARBA" id="ARBA00022840"/>
    </source>
</evidence>
<dbReference type="InterPro" id="IPR029151">
    <property type="entry name" value="Sensor-like_sf"/>
</dbReference>
<dbReference type="Pfam" id="PF02518">
    <property type="entry name" value="HATPase_c"/>
    <property type="match status" value="1"/>
</dbReference>
<dbReference type="Gene3D" id="3.30.450.20">
    <property type="entry name" value="PAS domain"/>
    <property type="match status" value="2"/>
</dbReference>
<proteinExistence type="predicted"/>
<keyword evidence="11 14" id="KW-1133">Transmembrane helix</keyword>
<comment type="catalytic activity">
    <reaction evidence="1">
        <text>ATP + protein L-histidine = ADP + protein N-phospho-L-histidine.</text>
        <dbReference type="EC" id="2.7.13.3"/>
    </reaction>
</comment>
<evidence type="ECO:0000256" key="5">
    <source>
        <dbReference type="ARBA" id="ARBA00022553"/>
    </source>
</evidence>
<dbReference type="GO" id="GO:0005886">
    <property type="term" value="C:plasma membrane"/>
    <property type="evidence" value="ECO:0007669"/>
    <property type="project" value="UniProtKB-SubCell"/>
</dbReference>
<evidence type="ECO:0000256" key="7">
    <source>
        <dbReference type="ARBA" id="ARBA00022692"/>
    </source>
</evidence>
<dbReference type="Pfam" id="PF14689">
    <property type="entry name" value="SPOB_a"/>
    <property type="match status" value="1"/>
</dbReference>
<feature type="transmembrane region" description="Helical" evidence="14">
    <location>
        <begin position="168"/>
        <end position="190"/>
    </location>
</feature>
<keyword evidence="8" id="KW-0547">Nucleotide-binding</keyword>
<evidence type="ECO:0000313" key="16">
    <source>
        <dbReference type="EMBL" id="MBB5511709.1"/>
    </source>
</evidence>
<dbReference type="SUPFAM" id="SSF55874">
    <property type="entry name" value="ATPase domain of HSP90 chaperone/DNA topoisomerase II/histidine kinase"/>
    <property type="match status" value="1"/>
</dbReference>